<evidence type="ECO:0000313" key="1">
    <source>
        <dbReference type="EMBL" id="CAB4142804.1"/>
    </source>
</evidence>
<protein>
    <submittedName>
        <fullName evidence="1">Uncharacterized protein</fullName>
    </submittedName>
</protein>
<reference evidence="1" key="1">
    <citation type="submission" date="2020-04" db="EMBL/GenBank/DDBJ databases">
        <authorList>
            <person name="Chiriac C."/>
            <person name="Salcher M."/>
            <person name="Ghai R."/>
            <person name="Kavagutti S V."/>
        </authorList>
    </citation>
    <scope>NUCLEOTIDE SEQUENCE</scope>
</reference>
<proteinExistence type="predicted"/>
<name>A0A6J5M7Y6_9CAUD</name>
<gene>
    <name evidence="1" type="ORF">UFOVP447_41</name>
</gene>
<sequence length="130" mass="13615">MAVSIVSNKPRTSVVIHVSNGSSGSIRVTGNNAVSNIASPGETLTGAYLTQAIWGIDPSGYIVIKRHTTPIAVYDSTGQHEYAGAGMPITVGQAEANLSVEFVGTSNGFIIFELQKVGPTLTANSEYFQI</sequence>
<accession>A0A6J5M7Y6</accession>
<dbReference type="EMBL" id="LR796423">
    <property type="protein sequence ID" value="CAB4142804.1"/>
    <property type="molecule type" value="Genomic_DNA"/>
</dbReference>
<organism evidence="1">
    <name type="scientific">uncultured Caudovirales phage</name>
    <dbReference type="NCBI Taxonomy" id="2100421"/>
    <lineage>
        <taxon>Viruses</taxon>
        <taxon>Duplodnaviria</taxon>
        <taxon>Heunggongvirae</taxon>
        <taxon>Uroviricota</taxon>
        <taxon>Caudoviricetes</taxon>
        <taxon>Peduoviridae</taxon>
        <taxon>Maltschvirus</taxon>
        <taxon>Maltschvirus maltsch</taxon>
    </lineage>
</organism>